<feature type="compositionally biased region" description="Basic and acidic residues" evidence="1">
    <location>
        <begin position="113"/>
        <end position="125"/>
    </location>
</feature>
<dbReference type="Pfam" id="PF15463">
    <property type="entry name" value="ECM11"/>
    <property type="match status" value="1"/>
</dbReference>
<dbReference type="AlphaFoldDB" id="A0AAV5S0U8"/>
<keyword evidence="4" id="KW-1185">Reference proteome</keyword>
<evidence type="ECO:0000256" key="1">
    <source>
        <dbReference type="SAM" id="MobiDB-lite"/>
    </source>
</evidence>
<comment type="caution">
    <text evidence="3">The sequence shown here is derived from an EMBL/GenBank/DDBJ whole genome shotgun (WGS) entry which is preliminary data.</text>
</comment>
<evidence type="ECO:0000313" key="4">
    <source>
        <dbReference type="Proteomes" id="UP001377567"/>
    </source>
</evidence>
<feature type="compositionally biased region" description="Low complexity" evidence="1">
    <location>
        <begin position="20"/>
        <end position="33"/>
    </location>
</feature>
<proteinExistence type="predicted"/>
<accession>A0AAV5S0U8</accession>
<feature type="compositionally biased region" description="Pro residues" evidence="1">
    <location>
        <begin position="157"/>
        <end position="166"/>
    </location>
</feature>
<feature type="compositionally biased region" description="Polar residues" evidence="1">
    <location>
        <begin position="44"/>
        <end position="60"/>
    </location>
</feature>
<feature type="domain" description="Extracellular mutant protein 11 C-terminal" evidence="2">
    <location>
        <begin position="186"/>
        <end position="283"/>
    </location>
</feature>
<dbReference type="EMBL" id="BTGD01000008">
    <property type="protein sequence ID" value="GMM56503.1"/>
    <property type="molecule type" value="Genomic_DNA"/>
</dbReference>
<evidence type="ECO:0000313" key="3">
    <source>
        <dbReference type="EMBL" id="GMM56503.1"/>
    </source>
</evidence>
<feature type="compositionally biased region" description="Low complexity" evidence="1">
    <location>
        <begin position="126"/>
        <end position="140"/>
    </location>
</feature>
<protein>
    <submittedName>
        <fullName evidence="3">Ecm11 protein</fullName>
    </submittedName>
</protein>
<gene>
    <name evidence="3" type="ORF">DAKH74_031190</name>
</gene>
<evidence type="ECO:0000259" key="2">
    <source>
        <dbReference type="Pfam" id="PF15463"/>
    </source>
</evidence>
<reference evidence="3 4" key="1">
    <citation type="journal article" date="2023" name="Elife">
        <title>Identification of key yeast species and microbe-microbe interactions impacting larval growth of Drosophila in the wild.</title>
        <authorList>
            <person name="Mure A."/>
            <person name="Sugiura Y."/>
            <person name="Maeda R."/>
            <person name="Honda K."/>
            <person name="Sakurai N."/>
            <person name="Takahashi Y."/>
            <person name="Watada M."/>
            <person name="Katoh T."/>
            <person name="Gotoh A."/>
            <person name="Gotoh Y."/>
            <person name="Taniguchi I."/>
            <person name="Nakamura K."/>
            <person name="Hayashi T."/>
            <person name="Katayama T."/>
            <person name="Uemura T."/>
            <person name="Hattori Y."/>
        </authorList>
    </citation>
    <scope>NUCLEOTIDE SEQUENCE [LARGE SCALE GENOMIC DNA]</scope>
    <source>
        <strain evidence="3 4">KH-74</strain>
    </source>
</reference>
<organism evidence="3 4">
    <name type="scientific">Maudiozyma humilis</name>
    <name type="common">Sour dough yeast</name>
    <name type="synonym">Kazachstania humilis</name>
    <dbReference type="NCBI Taxonomy" id="51915"/>
    <lineage>
        <taxon>Eukaryota</taxon>
        <taxon>Fungi</taxon>
        <taxon>Dikarya</taxon>
        <taxon>Ascomycota</taxon>
        <taxon>Saccharomycotina</taxon>
        <taxon>Saccharomycetes</taxon>
        <taxon>Saccharomycetales</taxon>
        <taxon>Saccharomycetaceae</taxon>
        <taxon>Maudiozyma</taxon>
    </lineage>
</organism>
<sequence>MSISVKSEMGAGVDGGEHNGSGSSSSGSQVSVVNHPGTERDRNNLSMLQSFILSTTQSSGSKGGPPRDALFVKRESEGALHFSETSHRGSAGADTVSSANSSRSGKKQRKVSSKSDRQKRPRTERTTSTSTTNITSPSVTDTTPRSARASAQRVPLDSPPRNPPPLERLHSLLFEVSGLPDPSAIADMSTLIDSVFDEVKEEEGMEFCLKQTGLSIGEWVQEGERLTKRHAELVTQLVELRVGLSYKFKVIVDMINEHAEHLVAQETQLDEKLLKIRSIGKDMINLL</sequence>
<name>A0AAV5S0U8_MAUHU</name>
<dbReference type="Proteomes" id="UP001377567">
    <property type="component" value="Unassembled WGS sequence"/>
</dbReference>
<feature type="region of interest" description="Disordered" evidence="1">
    <location>
        <begin position="1"/>
        <end position="167"/>
    </location>
</feature>
<dbReference type="InterPro" id="IPR029178">
    <property type="entry name" value="Ecm11_C"/>
</dbReference>